<comment type="subcellular location">
    <subcellularLocation>
        <location evidence="9">Cell membrane</location>
        <topology evidence="9">Multi-pass membrane protein</topology>
    </subcellularLocation>
    <subcellularLocation>
        <location evidence="1">Membrane</location>
        <topology evidence="1">Multi-pass membrane protein</topology>
    </subcellularLocation>
</comment>
<evidence type="ECO:0000256" key="8">
    <source>
        <dbReference type="PROSITE-ProRule" id="PRU00703"/>
    </source>
</evidence>
<feature type="domain" description="CBS" evidence="10">
    <location>
        <begin position="134"/>
        <end position="195"/>
    </location>
</feature>
<dbReference type="Gene3D" id="3.10.580.10">
    <property type="entry name" value="CBS-domain"/>
    <property type="match status" value="1"/>
</dbReference>
<dbReference type="SMART" id="SM00116">
    <property type="entry name" value="CBS"/>
    <property type="match status" value="2"/>
</dbReference>
<evidence type="ECO:0000313" key="12">
    <source>
        <dbReference type="Proteomes" id="UP001281217"/>
    </source>
</evidence>
<evidence type="ECO:0000256" key="3">
    <source>
        <dbReference type="ARBA" id="ARBA00022448"/>
    </source>
</evidence>
<dbReference type="SMART" id="SM00924">
    <property type="entry name" value="MgtE_N"/>
    <property type="match status" value="1"/>
</dbReference>
<dbReference type="InterPro" id="IPR038076">
    <property type="entry name" value="MgtE_N_sf"/>
</dbReference>
<dbReference type="InterPro" id="IPR036739">
    <property type="entry name" value="SLC41_membr_dom_sf"/>
</dbReference>
<comment type="similarity">
    <text evidence="2 9">Belongs to the SLC41A transporter family.</text>
</comment>
<dbReference type="Gene3D" id="1.25.60.10">
    <property type="entry name" value="MgtE N-terminal domain-like"/>
    <property type="match status" value="1"/>
</dbReference>
<name>A0ABU5BTX2_9GAMM</name>
<dbReference type="InterPro" id="IPR046342">
    <property type="entry name" value="CBS_dom_sf"/>
</dbReference>
<evidence type="ECO:0000256" key="9">
    <source>
        <dbReference type="RuleBase" id="RU362011"/>
    </source>
</evidence>
<keyword evidence="12" id="KW-1185">Reference proteome</keyword>
<feature type="transmembrane region" description="Helical" evidence="9">
    <location>
        <begin position="306"/>
        <end position="326"/>
    </location>
</feature>
<keyword evidence="3 9" id="KW-0813">Transport</keyword>
<dbReference type="InterPro" id="IPR000644">
    <property type="entry name" value="CBS_dom"/>
</dbReference>
<dbReference type="InterPro" id="IPR006669">
    <property type="entry name" value="MgtE_transporter"/>
</dbReference>
<dbReference type="Pfam" id="PF01769">
    <property type="entry name" value="MgtE"/>
    <property type="match status" value="1"/>
</dbReference>
<comment type="function">
    <text evidence="9">Acts as a magnesium transporter.</text>
</comment>
<keyword evidence="5 9" id="KW-0460">Magnesium</keyword>
<dbReference type="PANTHER" id="PTHR43773:SF1">
    <property type="entry name" value="MAGNESIUM TRANSPORTER MGTE"/>
    <property type="match status" value="1"/>
</dbReference>
<evidence type="ECO:0000256" key="4">
    <source>
        <dbReference type="ARBA" id="ARBA00022692"/>
    </source>
</evidence>
<dbReference type="Gene3D" id="1.10.357.20">
    <property type="entry name" value="SLC41 divalent cation transporters, integral membrane domain"/>
    <property type="match status" value="1"/>
</dbReference>
<keyword evidence="7 9" id="KW-0472">Membrane</keyword>
<evidence type="ECO:0000259" key="10">
    <source>
        <dbReference type="PROSITE" id="PS51371"/>
    </source>
</evidence>
<evidence type="ECO:0000256" key="2">
    <source>
        <dbReference type="ARBA" id="ARBA00009749"/>
    </source>
</evidence>
<dbReference type="InterPro" id="IPR006668">
    <property type="entry name" value="Mg_transptr_MgtE_intracell_dom"/>
</dbReference>
<dbReference type="RefSeq" id="WP_320330456.1">
    <property type="nucleotide sequence ID" value="NZ_JAVRDO010000002.1"/>
</dbReference>
<gene>
    <name evidence="11" type="primary">mgtE</name>
    <name evidence="11" type="ORF">RED13_000603</name>
</gene>
<dbReference type="Pfam" id="PF00571">
    <property type="entry name" value="CBS"/>
    <property type="match status" value="2"/>
</dbReference>
<dbReference type="PROSITE" id="PS51371">
    <property type="entry name" value="CBS"/>
    <property type="match status" value="2"/>
</dbReference>
<reference evidence="12" key="1">
    <citation type="submission" date="2023-07" db="EMBL/GenBank/DDBJ databases">
        <authorList>
            <person name="de Witt J."/>
        </authorList>
    </citation>
    <scope>NUCLEOTIDE SEQUENCE [LARGE SCALE GENOMIC DNA]</scope>
    <source>
        <strain evidence="12">FZJ</strain>
    </source>
</reference>
<dbReference type="Proteomes" id="UP001281217">
    <property type="component" value="Unassembled WGS sequence"/>
</dbReference>
<dbReference type="SUPFAM" id="SSF161093">
    <property type="entry name" value="MgtE membrane domain-like"/>
    <property type="match status" value="1"/>
</dbReference>
<keyword evidence="9" id="KW-0479">Metal-binding</keyword>
<dbReference type="PANTHER" id="PTHR43773">
    <property type="entry name" value="MAGNESIUM TRANSPORTER MGTE"/>
    <property type="match status" value="1"/>
</dbReference>
<evidence type="ECO:0000313" key="11">
    <source>
        <dbReference type="EMBL" id="MDX9686218.1"/>
    </source>
</evidence>
<keyword evidence="9" id="KW-1003">Cell membrane</keyword>
<evidence type="ECO:0000256" key="1">
    <source>
        <dbReference type="ARBA" id="ARBA00004141"/>
    </source>
</evidence>
<proteinExistence type="inferred from homology"/>
<protein>
    <recommendedName>
        <fullName evidence="9">Magnesium transporter MgtE</fullName>
    </recommendedName>
</protein>
<organism evidence="11 12">
    <name type="scientific">Halopseudomonas formosensis</name>
    <dbReference type="NCBI Taxonomy" id="1002526"/>
    <lineage>
        <taxon>Bacteria</taxon>
        <taxon>Pseudomonadati</taxon>
        <taxon>Pseudomonadota</taxon>
        <taxon>Gammaproteobacteria</taxon>
        <taxon>Pseudomonadales</taxon>
        <taxon>Pseudomonadaceae</taxon>
        <taxon>Halopseudomonas</taxon>
    </lineage>
</organism>
<keyword evidence="8" id="KW-0129">CBS domain</keyword>
<keyword evidence="6 9" id="KW-1133">Transmembrane helix</keyword>
<evidence type="ECO:0000256" key="7">
    <source>
        <dbReference type="ARBA" id="ARBA00023136"/>
    </source>
</evidence>
<dbReference type="SUPFAM" id="SSF158791">
    <property type="entry name" value="MgtE N-terminal domain-like"/>
    <property type="match status" value="1"/>
</dbReference>
<feature type="domain" description="CBS" evidence="10">
    <location>
        <begin position="198"/>
        <end position="254"/>
    </location>
</feature>
<dbReference type="EMBL" id="JAVRDO010000002">
    <property type="protein sequence ID" value="MDX9686218.1"/>
    <property type="molecule type" value="Genomic_DNA"/>
</dbReference>
<comment type="caution">
    <text evidence="11">The sequence shown here is derived from an EMBL/GenBank/DDBJ whole genome shotgun (WGS) entry which is preliminary data.</text>
</comment>
<dbReference type="Pfam" id="PF03448">
    <property type="entry name" value="MgtE_N"/>
    <property type="match status" value="1"/>
</dbReference>
<evidence type="ECO:0000256" key="6">
    <source>
        <dbReference type="ARBA" id="ARBA00022989"/>
    </source>
</evidence>
<sequence length="447" mass="48203">MELDINLLRDSLRRGNSDELATALKAHHPADLAAALQDLEPSVAWDILHQAAIPRQAAVFGYLDPDFRTLLVNSISQQDLAAIVMHMRADDRADLYRQLTEEQRETLMPALAQAEREDIRRLAAYREGTAGAIMTSAYAALPPDISASDALAVLRREAPNKETIYRAYVIDSHRKLLGSVRLQDLITAPAQTRVSALMKSCSYQIRVDEHAEEAARRIAHYDVIALPVVDADNRLVGIITHDDALDVLQAGATEDFHRVGTVTHLESGVGSASIPMLYRARIVWLMLLVFGSIFSGAGIAHFEDTIAANLALMFFLPILISSGGNAGSQSATLMIRALATGEIGLSDWTRVLGRELVLAILLGVSMACAIGVIGVVRGGQQIALVISLSMVLIVVVGSLIGMLLPFLLSRFRLDPATASTPLVTSIADATGVLIYFSIASVLLNMPA</sequence>
<dbReference type="CDD" id="cd04606">
    <property type="entry name" value="CBS_pair_Mg_transporter"/>
    <property type="match status" value="1"/>
</dbReference>
<feature type="transmembrane region" description="Helical" evidence="9">
    <location>
        <begin position="356"/>
        <end position="376"/>
    </location>
</feature>
<keyword evidence="4 9" id="KW-0812">Transmembrane</keyword>
<evidence type="ECO:0000256" key="5">
    <source>
        <dbReference type="ARBA" id="ARBA00022842"/>
    </source>
</evidence>
<dbReference type="NCBIfam" id="TIGR00400">
    <property type="entry name" value="mgtE"/>
    <property type="match status" value="1"/>
</dbReference>
<feature type="transmembrane region" description="Helical" evidence="9">
    <location>
        <begin position="382"/>
        <end position="408"/>
    </location>
</feature>
<dbReference type="SUPFAM" id="SSF54631">
    <property type="entry name" value="CBS-domain pair"/>
    <property type="match status" value="1"/>
</dbReference>
<accession>A0ABU5BTX2</accession>
<feature type="transmembrane region" description="Helical" evidence="9">
    <location>
        <begin position="420"/>
        <end position="443"/>
    </location>
</feature>
<feature type="transmembrane region" description="Helical" evidence="9">
    <location>
        <begin position="282"/>
        <end position="300"/>
    </location>
</feature>
<comment type="subunit">
    <text evidence="9">Homodimer.</text>
</comment>
<dbReference type="InterPro" id="IPR006667">
    <property type="entry name" value="SLC41_membr_dom"/>
</dbReference>